<dbReference type="AlphaFoldDB" id="A0A0C2G2X5"/>
<reference evidence="2" key="1">
    <citation type="journal article" date="2015" name="Chem. Biol.">
        <title>Structure, bioactivity, and resistance mechanism of streptomonomicin, an unusual lasso Peptide from an understudied halophilic actinomycete.</title>
        <authorList>
            <person name="Metelev M."/>
            <person name="Tietz J.I."/>
            <person name="Melby J.O."/>
            <person name="Blair P.M."/>
            <person name="Zhu L."/>
            <person name="Livnat I."/>
            <person name="Severinov K."/>
            <person name="Mitchell D.A."/>
        </authorList>
    </citation>
    <scope>NUCLEOTIDE SEQUENCE [LARGE SCALE GENOMIC DNA]</scope>
    <source>
        <strain evidence="2">YIM 90003</strain>
    </source>
</reference>
<comment type="caution">
    <text evidence="1">The sequence shown here is derived from an EMBL/GenBank/DDBJ whole genome shotgun (WGS) entry which is preliminary data.</text>
</comment>
<keyword evidence="2" id="KW-1185">Reference proteome</keyword>
<organism evidence="1 2">
    <name type="scientific">Streptomonospora alba</name>
    <dbReference type="NCBI Taxonomy" id="183763"/>
    <lineage>
        <taxon>Bacteria</taxon>
        <taxon>Bacillati</taxon>
        <taxon>Actinomycetota</taxon>
        <taxon>Actinomycetes</taxon>
        <taxon>Streptosporangiales</taxon>
        <taxon>Nocardiopsidaceae</taxon>
        <taxon>Streptomonospora</taxon>
    </lineage>
</organism>
<sequence length="184" mass="20530">MGTFTAGLLLLRKQGHALTLQNRVLKKELERFYESEIREMRAQAETVAFHKLPGVPADDYRPFHSARLLGDVRSRWRPDLVFELSNKSGERIRDIGAAAGKTGVFCFVRDGDTEVGEGASRYSLRGRLFGSTGGIIREIFRRTMSAYISGTPIGSCGASITRTDCLLRTIPMRDIRVHLVGEAR</sequence>
<evidence type="ECO:0000313" key="1">
    <source>
        <dbReference type="EMBL" id="KIH97628.1"/>
    </source>
</evidence>
<dbReference type="Proteomes" id="UP000031675">
    <property type="component" value="Unassembled WGS sequence"/>
</dbReference>
<accession>A0A0C2G2X5</accession>
<name>A0A0C2G2X5_9ACTN</name>
<dbReference type="STRING" id="183763.LP52_18150"/>
<protein>
    <submittedName>
        <fullName evidence="1">Uncharacterized protein</fullName>
    </submittedName>
</protein>
<evidence type="ECO:0000313" key="2">
    <source>
        <dbReference type="Proteomes" id="UP000031675"/>
    </source>
</evidence>
<proteinExistence type="predicted"/>
<gene>
    <name evidence="1" type="ORF">LP52_18150</name>
</gene>
<dbReference type="EMBL" id="JROO01000034">
    <property type="protein sequence ID" value="KIH97628.1"/>
    <property type="molecule type" value="Genomic_DNA"/>
</dbReference>